<organism evidence="1 2">
    <name type="scientific">Spodoptera exigua</name>
    <name type="common">Beet armyworm</name>
    <name type="synonym">Noctua fulgens</name>
    <dbReference type="NCBI Taxonomy" id="7107"/>
    <lineage>
        <taxon>Eukaryota</taxon>
        <taxon>Metazoa</taxon>
        <taxon>Ecdysozoa</taxon>
        <taxon>Arthropoda</taxon>
        <taxon>Hexapoda</taxon>
        <taxon>Insecta</taxon>
        <taxon>Pterygota</taxon>
        <taxon>Neoptera</taxon>
        <taxon>Endopterygota</taxon>
        <taxon>Lepidoptera</taxon>
        <taxon>Glossata</taxon>
        <taxon>Ditrysia</taxon>
        <taxon>Noctuoidea</taxon>
        <taxon>Noctuidae</taxon>
        <taxon>Amphipyrinae</taxon>
        <taxon>Spodoptera</taxon>
    </lineage>
</organism>
<accession>A0A922SGU1</accession>
<dbReference type="Gene3D" id="3.20.20.150">
    <property type="entry name" value="Divalent-metal-dependent TIM barrel enzymes"/>
    <property type="match status" value="1"/>
</dbReference>
<dbReference type="Proteomes" id="UP000814243">
    <property type="component" value="Unassembled WGS sequence"/>
</dbReference>
<dbReference type="EMBL" id="JACEFF010000500">
    <property type="protein sequence ID" value="KAH9636423.1"/>
    <property type="molecule type" value="Genomic_DNA"/>
</dbReference>
<dbReference type="AlphaFoldDB" id="A0A922SGU1"/>
<comment type="caution">
    <text evidence="1">The sequence shown here is derived from an EMBL/GenBank/DDBJ whole genome shotgun (WGS) entry which is preliminary data.</text>
</comment>
<evidence type="ECO:0000313" key="2">
    <source>
        <dbReference type="Proteomes" id="UP000814243"/>
    </source>
</evidence>
<protein>
    <submittedName>
        <fullName evidence="1">Uncharacterized protein</fullName>
    </submittedName>
</protein>
<name>A0A922SGU1_SPOEX</name>
<sequence>MPRELQKQLPYIFILFQQRYSTYYSGIGSRIISSDISMEECEEYYKKNQPHGDVPSSKYEHLDVVFQRHLDACDHI</sequence>
<evidence type="ECO:0000313" key="1">
    <source>
        <dbReference type="EMBL" id="KAH9636423.1"/>
    </source>
</evidence>
<proteinExistence type="predicted"/>
<reference evidence="1" key="1">
    <citation type="journal article" date="2021" name="G3 (Bethesda)">
        <title>Genome and transcriptome analysis of the beet armyworm Spodoptera exigua reveals targets for pest control. .</title>
        <authorList>
            <person name="Simon S."/>
            <person name="Breeschoten T."/>
            <person name="Jansen H.J."/>
            <person name="Dirks R.P."/>
            <person name="Schranz M.E."/>
            <person name="Ros V.I.D."/>
        </authorList>
    </citation>
    <scope>NUCLEOTIDE SEQUENCE</scope>
    <source>
        <strain evidence="1">TB_SE_WUR_2020</strain>
    </source>
</reference>
<gene>
    <name evidence="1" type="ORF">HF086_013477</name>
</gene>